<evidence type="ECO:0000256" key="1">
    <source>
        <dbReference type="SAM" id="Phobius"/>
    </source>
</evidence>
<keyword evidence="2" id="KW-1185">Reference proteome</keyword>
<dbReference type="Proteomes" id="UP000887575">
    <property type="component" value="Unassembled WGS sequence"/>
</dbReference>
<evidence type="ECO:0000313" key="3">
    <source>
        <dbReference type="WBParaSite" id="MBELARI_LOCUS4442"/>
    </source>
</evidence>
<feature type="transmembrane region" description="Helical" evidence="1">
    <location>
        <begin position="133"/>
        <end position="156"/>
    </location>
</feature>
<dbReference type="AlphaFoldDB" id="A0AAF3FC95"/>
<keyword evidence="1" id="KW-1133">Transmembrane helix</keyword>
<feature type="transmembrane region" description="Helical" evidence="1">
    <location>
        <begin position="104"/>
        <end position="126"/>
    </location>
</feature>
<proteinExistence type="predicted"/>
<dbReference type="WBParaSite" id="MBELARI_LOCUS4442">
    <property type="protein sequence ID" value="MBELARI_LOCUS4442"/>
    <property type="gene ID" value="MBELARI_LOCUS4442"/>
</dbReference>
<feature type="transmembrane region" description="Helical" evidence="1">
    <location>
        <begin position="176"/>
        <end position="194"/>
    </location>
</feature>
<accession>A0AAF3FC95</accession>
<sequence>MSLLGQLALKNAKLPPEAAFNSRLNEDTKLLTVVTSNGSTTEVKAIELTISDDGNYSVSSGAEAFLDQHSTLRQHRSFLAALLIKFFLFNCILVSILLDEGFNHLFLYGVALVYVIMLPLYALVLLAIPRQSLLLFCPALILSLVTSFVLYLNILISFLRIASNRIDLWSSDGAHLVLDVLLVVVETLLLIHLCKTFGHFVDQLQGRDGLNDDMHSTISMGTMYSLTNYDEDGFAKPIEPRRTKMGIC</sequence>
<name>A0AAF3FC95_9BILA</name>
<evidence type="ECO:0000313" key="2">
    <source>
        <dbReference type="Proteomes" id="UP000887575"/>
    </source>
</evidence>
<feature type="transmembrane region" description="Helical" evidence="1">
    <location>
        <begin position="78"/>
        <end position="98"/>
    </location>
</feature>
<keyword evidence="1" id="KW-0472">Membrane</keyword>
<keyword evidence="1" id="KW-0812">Transmembrane</keyword>
<protein>
    <recommendedName>
        <fullName evidence="4">Transmembrane protein</fullName>
    </recommendedName>
</protein>
<organism evidence="2 3">
    <name type="scientific">Mesorhabditis belari</name>
    <dbReference type="NCBI Taxonomy" id="2138241"/>
    <lineage>
        <taxon>Eukaryota</taxon>
        <taxon>Metazoa</taxon>
        <taxon>Ecdysozoa</taxon>
        <taxon>Nematoda</taxon>
        <taxon>Chromadorea</taxon>
        <taxon>Rhabditida</taxon>
        <taxon>Rhabditina</taxon>
        <taxon>Rhabditomorpha</taxon>
        <taxon>Rhabditoidea</taxon>
        <taxon>Rhabditidae</taxon>
        <taxon>Mesorhabditinae</taxon>
        <taxon>Mesorhabditis</taxon>
    </lineage>
</organism>
<reference evidence="3" key="1">
    <citation type="submission" date="2024-02" db="UniProtKB">
        <authorList>
            <consortium name="WormBaseParasite"/>
        </authorList>
    </citation>
    <scope>IDENTIFICATION</scope>
</reference>
<evidence type="ECO:0008006" key="4">
    <source>
        <dbReference type="Google" id="ProtNLM"/>
    </source>
</evidence>